<dbReference type="GO" id="GO:0003677">
    <property type="term" value="F:DNA binding"/>
    <property type="evidence" value="ECO:0007669"/>
    <property type="project" value="UniProtKB-KW"/>
</dbReference>
<organism evidence="5 6">
    <name type="scientific">Allomesorhizobium camelthorni</name>
    <dbReference type="NCBI Taxonomy" id="475069"/>
    <lineage>
        <taxon>Bacteria</taxon>
        <taxon>Pseudomonadati</taxon>
        <taxon>Pseudomonadota</taxon>
        <taxon>Alphaproteobacteria</taxon>
        <taxon>Hyphomicrobiales</taxon>
        <taxon>Phyllobacteriaceae</taxon>
        <taxon>Allomesorhizobium</taxon>
    </lineage>
</organism>
<accession>A0A6G4WEY0</accession>
<dbReference type="PANTHER" id="PTHR42756">
    <property type="entry name" value="TRANSCRIPTIONAL REGULATOR, MARR"/>
    <property type="match status" value="1"/>
</dbReference>
<name>A0A6G4WEY0_9HYPH</name>
<dbReference type="RefSeq" id="WP_165029605.1">
    <property type="nucleotide sequence ID" value="NZ_JAAKZF010000022.1"/>
</dbReference>
<dbReference type="GO" id="GO:0003700">
    <property type="term" value="F:DNA-binding transcription factor activity"/>
    <property type="evidence" value="ECO:0007669"/>
    <property type="project" value="InterPro"/>
</dbReference>
<keyword evidence="3" id="KW-0804">Transcription</keyword>
<keyword evidence="6" id="KW-1185">Reference proteome</keyword>
<dbReference type="PRINTS" id="PR00598">
    <property type="entry name" value="HTHMARR"/>
</dbReference>
<dbReference type="SUPFAM" id="SSF46785">
    <property type="entry name" value="Winged helix' DNA-binding domain"/>
    <property type="match status" value="1"/>
</dbReference>
<dbReference type="InterPro" id="IPR000835">
    <property type="entry name" value="HTH_MarR-typ"/>
</dbReference>
<dbReference type="Gene3D" id="1.10.10.10">
    <property type="entry name" value="Winged helix-like DNA-binding domain superfamily/Winged helix DNA-binding domain"/>
    <property type="match status" value="1"/>
</dbReference>
<evidence type="ECO:0000256" key="2">
    <source>
        <dbReference type="ARBA" id="ARBA00023125"/>
    </source>
</evidence>
<dbReference type="SMART" id="SM00347">
    <property type="entry name" value="HTH_MARR"/>
    <property type="match status" value="1"/>
</dbReference>
<keyword evidence="2" id="KW-0238">DNA-binding</keyword>
<dbReference type="PANTHER" id="PTHR42756:SF1">
    <property type="entry name" value="TRANSCRIPTIONAL REPRESSOR OF EMRAB OPERON"/>
    <property type="match status" value="1"/>
</dbReference>
<dbReference type="EMBL" id="JAAKZF010000022">
    <property type="protein sequence ID" value="NGO52786.1"/>
    <property type="molecule type" value="Genomic_DNA"/>
</dbReference>
<protein>
    <submittedName>
        <fullName evidence="5">MarR family transcriptional regulator</fullName>
    </submittedName>
</protein>
<evidence type="ECO:0000313" key="6">
    <source>
        <dbReference type="Proteomes" id="UP001642900"/>
    </source>
</evidence>
<evidence type="ECO:0000256" key="3">
    <source>
        <dbReference type="ARBA" id="ARBA00023163"/>
    </source>
</evidence>
<evidence type="ECO:0000259" key="4">
    <source>
        <dbReference type="PROSITE" id="PS50995"/>
    </source>
</evidence>
<sequence>MPYRFTSSFPYLLNRVGVRMGELFSRKLAAHDLTLPMYRVMAVLRQEGAQRLSDLSAMVTVEISTLSRLVTAMKRKGLVSRVRPEDNGRTVRIDLTKAGEKLVDDLMPIAAHFEEVGIKTFSHNEVAWLKNALKQIHDNLQDLDRTIP</sequence>
<dbReference type="Pfam" id="PF01047">
    <property type="entry name" value="MarR"/>
    <property type="match status" value="1"/>
</dbReference>
<comment type="caution">
    <text evidence="5">The sequence shown here is derived from an EMBL/GenBank/DDBJ whole genome shotgun (WGS) entry which is preliminary data.</text>
</comment>
<proteinExistence type="predicted"/>
<evidence type="ECO:0000313" key="5">
    <source>
        <dbReference type="EMBL" id="NGO52786.1"/>
    </source>
</evidence>
<dbReference type="InterPro" id="IPR036388">
    <property type="entry name" value="WH-like_DNA-bd_sf"/>
</dbReference>
<gene>
    <name evidence="5" type="ORF">G6N73_16645</name>
</gene>
<feature type="domain" description="HTH marR-type" evidence="4">
    <location>
        <begin position="6"/>
        <end position="138"/>
    </location>
</feature>
<keyword evidence="1" id="KW-0805">Transcription regulation</keyword>
<reference evidence="5 6" key="1">
    <citation type="submission" date="2020-02" db="EMBL/GenBank/DDBJ databases">
        <title>Genome sequence of strain CCNWXJ40-4.</title>
        <authorList>
            <person name="Gao J."/>
            <person name="Sun J."/>
        </authorList>
    </citation>
    <scope>NUCLEOTIDE SEQUENCE [LARGE SCALE GENOMIC DNA]</scope>
    <source>
        <strain evidence="5 6">CCNWXJ 40-4</strain>
    </source>
</reference>
<dbReference type="PROSITE" id="PS50995">
    <property type="entry name" value="HTH_MARR_2"/>
    <property type="match status" value="1"/>
</dbReference>
<evidence type="ECO:0000256" key="1">
    <source>
        <dbReference type="ARBA" id="ARBA00023015"/>
    </source>
</evidence>
<dbReference type="Proteomes" id="UP001642900">
    <property type="component" value="Unassembled WGS sequence"/>
</dbReference>
<dbReference type="AlphaFoldDB" id="A0A6G4WEY0"/>
<dbReference type="InterPro" id="IPR036390">
    <property type="entry name" value="WH_DNA-bd_sf"/>
</dbReference>